<dbReference type="GO" id="GO:0046872">
    <property type="term" value="F:metal ion binding"/>
    <property type="evidence" value="ECO:0007669"/>
    <property type="project" value="UniProtKB-KW"/>
</dbReference>
<name>D0C8G0_ACIB2</name>
<dbReference type="Gene3D" id="3.40.190.10">
    <property type="entry name" value="Periplasmic binding protein-like II"/>
    <property type="match status" value="2"/>
</dbReference>
<dbReference type="NCBIfam" id="TIGR03261">
    <property type="entry name" value="phnS2"/>
    <property type="match status" value="1"/>
</dbReference>
<protein>
    <submittedName>
        <fullName evidence="3">Putative 2-aminoethylphosphonate ABC transporter, periplasmic 2-aminoethylphosphonate-binding protein</fullName>
    </submittedName>
</protein>
<dbReference type="GO" id="GO:0030975">
    <property type="term" value="F:thiamine binding"/>
    <property type="evidence" value="ECO:0007669"/>
    <property type="project" value="TreeGrafter"/>
</dbReference>
<accession>D0C8G0</accession>
<dbReference type="GO" id="GO:0030288">
    <property type="term" value="C:outer membrane-bounded periplasmic space"/>
    <property type="evidence" value="ECO:0007669"/>
    <property type="project" value="TreeGrafter"/>
</dbReference>
<dbReference type="EMBL" id="GG704572">
    <property type="protein sequence ID" value="EEX05275.1"/>
    <property type="molecule type" value="Genomic_DNA"/>
</dbReference>
<dbReference type="AlphaFoldDB" id="D0C8G0"/>
<sequence length="359" mass="40493">MKYHHQIIAFDGLQMKQYVQQTIKLGTASVLGVVVTIQMGCSSATSKQSEEITVYTAVEADQLKQYQEELHKAYPELKVKWVRDSTGVITAKLLAEQKNPQADVVFGVALTSLLVMEKKDMLEPFKPEGVQNLKPEFVSQKTVPTWTSMDAWESAICVNKVELEKRKLPIPKTWKDLTNPIYKNLIVMPNPASSGTGYLDVTAWMQIWGEKQAWDYMQALDKNISQYPHSGSKPCKMAAQGEIPIGVSFGYPAFKLKAEGAPLEVVYPTEGLGWEMEASAIVKGTKKLSSAQKFINWSVSKAANEAYAHNFSMVAYKGIENTTMDFPKNLSQRLVKNDFYWAAEQRERILAEWSKRFEK</sequence>
<dbReference type="GO" id="GO:0030976">
    <property type="term" value="F:thiamine pyrophosphate binding"/>
    <property type="evidence" value="ECO:0007669"/>
    <property type="project" value="TreeGrafter"/>
</dbReference>
<keyword evidence="2" id="KW-0408">Iron</keyword>
<evidence type="ECO:0000313" key="4">
    <source>
        <dbReference type="Proteomes" id="UP000005740"/>
    </source>
</evidence>
<dbReference type="InterPro" id="IPR017663">
    <property type="entry name" value="ABC_2-AEP-bd"/>
</dbReference>
<dbReference type="Pfam" id="PF13343">
    <property type="entry name" value="SBP_bac_6"/>
    <property type="match status" value="1"/>
</dbReference>
<dbReference type="Proteomes" id="UP000005740">
    <property type="component" value="Unassembled WGS sequence"/>
</dbReference>
<dbReference type="PANTHER" id="PTHR30006">
    <property type="entry name" value="THIAMINE-BINDING PERIPLASMIC PROTEIN-RELATED"/>
    <property type="match status" value="1"/>
</dbReference>
<gene>
    <name evidence="3" type="ORF">HMPREF0010_01040</name>
</gene>
<dbReference type="GO" id="GO:0015888">
    <property type="term" value="P:thiamine transport"/>
    <property type="evidence" value="ECO:0007669"/>
    <property type="project" value="TreeGrafter"/>
</dbReference>
<keyword evidence="2" id="KW-0479">Metal-binding</keyword>
<organism evidence="3 4">
    <name type="scientific">Acinetobacter baumannii (strain ATCC 19606 / DSM 30007 / JCM 6841 / CCUG 19606 / CIP 70.34 / NBRC 109757 / NCIMB 12457 / NCTC 12156 / 81)</name>
    <dbReference type="NCBI Taxonomy" id="575584"/>
    <lineage>
        <taxon>Bacteria</taxon>
        <taxon>Pseudomonadati</taxon>
        <taxon>Pseudomonadota</taxon>
        <taxon>Gammaproteobacteria</taxon>
        <taxon>Moraxellales</taxon>
        <taxon>Moraxellaceae</taxon>
        <taxon>Acinetobacter</taxon>
        <taxon>Acinetobacter calcoaceticus/baumannii complex</taxon>
    </lineage>
</organism>
<dbReference type="PANTHER" id="PTHR30006:SF2">
    <property type="entry name" value="ABC TRANSPORTER SUBSTRATE-BINDING PROTEIN"/>
    <property type="match status" value="1"/>
</dbReference>
<evidence type="ECO:0000256" key="1">
    <source>
        <dbReference type="ARBA" id="ARBA00022729"/>
    </source>
</evidence>
<dbReference type="BioCyc" id="ABAU575584-HMP:GM69-1046-MONOMER"/>
<proteinExistence type="predicted"/>
<keyword evidence="1" id="KW-0732">Signal</keyword>
<evidence type="ECO:0000313" key="3">
    <source>
        <dbReference type="EMBL" id="EEX05275.1"/>
    </source>
</evidence>
<dbReference type="PIRSF" id="PIRSF002825">
    <property type="entry name" value="CfbpA"/>
    <property type="match status" value="1"/>
</dbReference>
<dbReference type="CDD" id="cd13544">
    <property type="entry name" value="PBP2_Fbp_like_1"/>
    <property type="match status" value="1"/>
</dbReference>
<feature type="binding site" evidence="2">
    <location>
        <position position="251"/>
    </location>
    <ligand>
        <name>Fe cation</name>
        <dbReference type="ChEBI" id="CHEBI:24875"/>
    </ligand>
</feature>
<dbReference type="InterPro" id="IPR026045">
    <property type="entry name" value="Ferric-bd"/>
</dbReference>
<evidence type="ECO:0000256" key="2">
    <source>
        <dbReference type="PIRSR" id="PIRSR002825-1"/>
    </source>
</evidence>
<dbReference type="SUPFAM" id="SSF53850">
    <property type="entry name" value="Periplasmic binding protein-like II"/>
    <property type="match status" value="1"/>
</dbReference>
<reference evidence="4" key="1">
    <citation type="journal article" date="2012" name="PLoS ONE">
        <title>The success of Acinetobacter species; genetic, metabolic and virulence attributes.</title>
        <authorList>
            <person name="Peleg A.Y."/>
            <person name="de Breij A."/>
            <person name="Adams M.D."/>
            <person name="Cerqueira G.M."/>
            <person name="Mocali S."/>
            <person name="Galardini M."/>
            <person name="Nibbering P.H."/>
            <person name="Earl A.M."/>
            <person name="Ward D.V."/>
            <person name="Paterson D.L."/>
            <person name="Seifert H."/>
            <person name="Dijkshoorn L."/>
        </authorList>
    </citation>
    <scope>NUCLEOTIDE SEQUENCE [LARGE SCALE GENOMIC DNA]</scope>
    <source>
        <strain evidence="4">ATCC 19606 / DSM 30007 / JCM 6841 / CCUG 19606 / CIP 70.34 / NBRC 109757 / NCIMB 12457 / NCTC 12156 / 81</strain>
    </source>
</reference>